<protein>
    <submittedName>
        <fullName evidence="1">Uncharacterized protein</fullName>
    </submittedName>
</protein>
<accession>A0A830GYR9</accession>
<gene>
    <name evidence="1" type="ORF">GCM10007981_11630</name>
</gene>
<dbReference type="Proteomes" id="UP000610960">
    <property type="component" value="Unassembled WGS sequence"/>
</dbReference>
<organism evidence="1 2">
    <name type="scientific">Thermocladium modestius</name>
    <dbReference type="NCBI Taxonomy" id="62609"/>
    <lineage>
        <taxon>Archaea</taxon>
        <taxon>Thermoproteota</taxon>
        <taxon>Thermoprotei</taxon>
        <taxon>Thermoproteales</taxon>
        <taxon>Thermoproteaceae</taxon>
        <taxon>Thermocladium</taxon>
    </lineage>
</organism>
<proteinExistence type="predicted"/>
<reference evidence="1" key="1">
    <citation type="journal article" date="2014" name="Int. J. Syst. Evol. Microbiol.">
        <title>Complete genome sequence of Corynebacterium casei LMG S-19264T (=DSM 44701T), isolated from a smear-ripened cheese.</title>
        <authorList>
            <consortium name="US DOE Joint Genome Institute (JGI-PGF)"/>
            <person name="Walter F."/>
            <person name="Albersmeier A."/>
            <person name="Kalinowski J."/>
            <person name="Ruckert C."/>
        </authorList>
    </citation>
    <scope>NUCLEOTIDE SEQUENCE</scope>
    <source>
        <strain evidence="1">JCM 10088</strain>
    </source>
</reference>
<dbReference type="AlphaFoldDB" id="A0A830GYR9"/>
<reference evidence="1" key="2">
    <citation type="submission" date="2020-09" db="EMBL/GenBank/DDBJ databases">
        <authorList>
            <person name="Sun Q."/>
            <person name="Ohkuma M."/>
        </authorList>
    </citation>
    <scope>NUCLEOTIDE SEQUENCE</scope>
    <source>
        <strain evidence="1">JCM 10088</strain>
    </source>
</reference>
<keyword evidence="2" id="KW-1185">Reference proteome</keyword>
<dbReference type="InterPro" id="IPR027417">
    <property type="entry name" value="P-loop_NTPase"/>
</dbReference>
<evidence type="ECO:0000313" key="1">
    <source>
        <dbReference type="EMBL" id="GGP21118.1"/>
    </source>
</evidence>
<dbReference type="EMBL" id="BMNL01000003">
    <property type="protein sequence ID" value="GGP21118.1"/>
    <property type="molecule type" value="Genomic_DNA"/>
</dbReference>
<sequence length="199" mass="21512">MALGFAEDMDCEEIRRQELIGSSARMAIDELRHALQGGGVYALVGEYGTGKTFLLRKLSTIVDGLHIVNLRRGNDVSCSNSLNGSSMYAIDNFEMLLRKPAIYADKVREIINSASFLVVSISTSGGPIYGGSIVEIHDILSKLQGAKKIRIEVGSDEASKIIKSAGITVNMPLLMKTPGLIIRAFGGRKSSNDDTYTLI</sequence>
<dbReference type="SUPFAM" id="SSF52540">
    <property type="entry name" value="P-loop containing nucleoside triphosphate hydrolases"/>
    <property type="match status" value="1"/>
</dbReference>
<evidence type="ECO:0000313" key="2">
    <source>
        <dbReference type="Proteomes" id="UP000610960"/>
    </source>
</evidence>
<dbReference type="RefSeq" id="WP_188596501.1">
    <property type="nucleotide sequence ID" value="NZ_BMNL01000003.1"/>
</dbReference>
<comment type="caution">
    <text evidence="1">The sequence shown here is derived from an EMBL/GenBank/DDBJ whole genome shotgun (WGS) entry which is preliminary data.</text>
</comment>
<name>A0A830GYR9_9CREN</name>
<dbReference type="OrthoDB" id="377204at2157"/>